<dbReference type="EMBL" id="JBBKZV010000005">
    <property type="protein sequence ID" value="MEJ8822620.1"/>
    <property type="molecule type" value="Genomic_DNA"/>
</dbReference>
<accession>A0ABU8VXT1</accession>
<proteinExistence type="predicted"/>
<feature type="domain" description="Photosynthesis system II assembly factor Ycf48/Hcf136-like" evidence="3">
    <location>
        <begin position="70"/>
        <end position="128"/>
    </location>
</feature>
<evidence type="ECO:0000256" key="1">
    <source>
        <dbReference type="ARBA" id="ARBA00022531"/>
    </source>
</evidence>
<dbReference type="Gene3D" id="2.130.10.10">
    <property type="entry name" value="YVTN repeat-like/Quinoprotein amine dehydrogenase"/>
    <property type="match status" value="1"/>
</dbReference>
<dbReference type="RefSeq" id="WP_340363662.1">
    <property type="nucleotide sequence ID" value="NZ_JBBKZV010000005.1"/>
</dbReference>
<dbReference type="Proteomes" id="UP001363010">
    <property type="component" value="Unassembled WGS sequence"/>
</dbReference>
<evidence type="ECO:0000256" key="2">
    <source>
        <dbReference type="ARBA" id="ARBA00023276"/>
    </source>
</evidence>
<protein>
    <submittedName>
        <fullName evidence="4">YCF48-related protein</fullName>
    </submittedName>
</protein>
<evidence type="ECO:0000313" key="4">
    <source>
        <dbReference type="EMBL" id="MEJ8822620.1"/>
    </source>
</evidence>
<evidence type="ECO:0000259" key="3">
    <source>
        <dbReference type="Pfam" id="PF14870"/>
    </source>
</evidence>
<feature type="domain" description="Photosynthesis system II assembly factor Ycf48/Hcf136-like" evidence="3">
    <location>
        <begin position="170"/>
        <end position="325"/>
    </location>
</feature>
<dbReference type="Pfam" id="PF14870">
    <property type="entry name" value="PSII_BNR"/>
    <property type="match status" value="2"/>
</dbReference>
<gene>
    <name evidence="4" type="ORF">WKW80_11335</name>
</gene>
<keyword evidence="5" id="KW-1185">Reference proteome</keyword>
<dbReference type="CDD" id="cd15482">
    <property type="entry name" value="Sialidase_non-viral"/>
    <property type="match status" value="1"/>
</dbReference>
<dbReference type="InterPro" id="IPR028203">
    <property type="entry name" value="PSII_CF48-like_dom"/>
</dbReference>
<reference evidence="4 5" key="1">
    <citation type="submission" date="2024-03" db="EMBL/GenBank/DDBJ databases">
        <title>Novel species of the genus Variovorax.</title>
        <authorList>
            <person name="Liu Q."/>
            <person name="Xin Y.-H."/>
        </authorList>
    </citation>
    <scope>NUCLEOTIDE SEQUENCE [LARGE SCALE GENOMIC DNA]</scope>
    <source>
        <strain evidence="4 5">KACC 18501</strain>
    </source>
</reference>
<dbReference type="PANTHER" id="PTHR47199">
    <property type="entry name" value="PHOTOSYSTEM II STABILITY/ASSEMBLY FACTOR HCF136, CHLOROPLASTIC"/>
    <property type="match status" value="1"/>
</dbReference>
<comment type="caution">
    <text evidence="4">The sequence shown here is derived from an EMBL/GenBank/DDBJ whole genome shotgun (WGS) entry which is preliminary data.</text>
</comment>
<name>A0ABU8VXT1_9BURK</name>
<dbReference type="PANTHER" id="PTHR47199:SF2">
    <property type="entry name" value="PHOTOSYSTEM II STABILITY_ASSEMBLY FACTOR HCF136, CHLOROPLASTIC"/>
    <property type="match status" value="1"/>
</dbReference>
<organism evidence="4 5">
    <name type="scientific">Variovorax humicola</name>
    <dbReference type="NCBI Taxonomy" id="1769758"/>
    <lineage>
        <taxon>Bacteria</taxon>
        <taxon>Pseudomonadati</taxon>
        <taxon>Pseudomonadota</taxon>
        <taxon>Betaproteobacteria</taxon>
        <taxon>Burkholderiales</taxon>
        <taxon>Comamonadaceae</taxon>
        <taxon>Variovorax</taxon>
    </lineage>
</organism>
<sequence>MSIEVLGDKMFFREAFWIGALPLSTALVATAVPAQPVFQPPAQMAAAQSALATRVTFNALAMAGDRMVVAGQRGHVLTSEDGATWRQAHVPVSSDLTALSFASPREGWAVGHEGVILHSSDGGESWTRQLDGKQAAALILRRYGTPAHANDPTAQRLKKEAEAFAAQGADKPFLDVWFEDDKKGFAIGAFNLILRTEDGGKTWTPWLDRIDNPKGLHLYAMRPAGGQLFIVGEQGLVLKLDQQRQRFVNVPIPYQGTLFGVVGTQTATVVFGLRGNAWRSTDGGFSWRRIDTGVNAGLASGLVRPDGAIVLVSQAGEVLLSTDDGATFGRVNVANAAPAFAVAQRDKGTLALAGVGGVRLQEVK</sequence>
<dbReference type="SUPFAM" id="SSF110296">
    <property type="entry name" value="Oligoxyloglucan reducing end-specific cellobiohydrolase"/>
    <property type="match status" value="1"/>
</dbReference>
<keyword evidence="2" id="KW-0604">Photosystem II</keyword>
<keyword evidence="1" id="KW-0602">Photosynthesis</keyword>
<evidence type="ECO:0000313" key="5">
    <source>
        <dbReference type="Proteomes" id="UP001363010"/>
    </source>
</evidence>
<dbReference type="InterPro" id="IPR015943">
    <property type="entry name" value="WD40/YVTN_repeat-like_dom_sf"/>
</dbReference>